<sequence length="148" mass="16470">MARQGGGVQLWKLQDTNRRRDLTVTSHRCRCNGHLYGLRGNVRIRVEIIQETPQLGGSRFSLLSDPDIFGAVHMDGNTITDNREDSGFGQHLNLNDVVGKRKQTLHGTKSTSVGAERHQLTNGVAQPRVDYRGLLEVEALSPIEPLDM</sequence>
<dbReference type="EMBL" id="JAIWQS010000008">
    <property type="protein sequence ID" value="KAJ8900091.1"/>
    <property type="molecule type" value="Genomic_DNA"/>
</dbReference>
<protein>
    <submittedName>
        <fullName evidence="1">Uncharacterized protein</fullName>
    </submittedName>
</protein>
<reference evidence="1 2" key="1">
    <citation type="submission" date="2021-09" db="EMBL/GenBank/DDBJ databases">
        <title>Genomic insights and catalytic innovation underlie evolution of tropane alkaloids biosynthesis.</title>
        <authorList>
            <person name="Wang Y.-J."/>
            <person name="Tian T."/>
            <person name="Huang J.-P."/>
            <person name="Huang S.-X."/>
        </authorList>
    </citation>
    <scope>NUCLEOTIDE SEQUENCE [LARGE SCALE GENOMIC DNA]</scope>
    <source>
        <strain evidence="1">KIB-2018</strain>
        <tissue evidence="1">Leaf</tissue>
    </source>
</reference>
<proteinExistence type="predicted"/>
<dbReference type="AlphaFoldDB" id="A0AAV8UF12"/>
<comment type="caution">
    <text evidence="1">The sequence shown here is derived from an EMBL/GenBank/DDBJ whole genome shotgun (WGS) entry which is preliminary data.</text>
</comment>
<dbReference type="Proteomes" id="UP001159364">
    <property type="component" value="Linkage Group LG08"/>
</dbReference>
<gene>
    <name evidence="1" type="ORF">K2173_024207</name>
</gene>
<evidence type="ECO:0000313" key="1">
    <source>
        <dbReference type="EMBL" id="KAJ8900091.1"/>
    </source>
</evidence>
<keyword evidence="2" id="KW-1185">Reference proteome</keyword>
<organism evidence="1 2">
    <name type="scientific">Erythroxylum novogranatense</name>
    <dbReference type="NCBI Taxonomy" id="1862640"/>
    <lineage>
        <taxon>Eukaryota</taxon>
        <taxon>Viridiplantae</taxon>
        <taxon>Streptophyta</taxon>
        <taxon>Embryophyta</taxon>
        <taxon>Tracheophyta</taxon>
        <taxon>Spermatophyta</taxon>
        <taxon>Magnoliopsida</taxon>
        <taxon>eudicotyledons</taxon>
        <taxon>Gunneridae</taxon>
        <taxon>Pentapetalae</taxon>
        <taxon>rosids</taxon>
        <taxon>fabids</taxon>
        <taxon>Malpighiales</taxon>
        <taxon>Erythroxylaceae</taxon>
        <taxon>Erythroxylum</taxon>
    </lineage>
</organism>
<evidence type="ECO:0000313" key="2">
    <source>
        <dbReference type="Proteomes" id="UP001159364"/>
    </source>
</evidence>
<accession>A0AAV8UF12</accession>
<name>A0AAV8UF12_9ROSI</name>